<reference evidence="2 3" key="1">
    <citation type="submission" date="2019-04" db="EMBL/GenBank/DDBJ databases">
        <authorList>
            <consortium name="DOE Joint Genome Institute"/>
            <person name="Mondo S."/>
            <person name="Kjaerbolling I."/>
            <person name="Vesth T."/>
            <person name="Frisvad J.C."/>
            <person name="Nybo J.L."/>
            <person name="Theobald S."/>
            <person name="Kildgaard S."/>
            <person name="Isbrandt T."/>
            <person name="Kuo A."/>
            <person name="Sato A."/>
            <person name="Lyhne E.K."/>
            <person name="Kogle M.E."/>
            <person name="Wiebenga A."/>
            <person name="Kun R.S."/>
            <person name="Lubbers R.J."/>
            <person name="Makela M.R."/>
            <person name="Barry K."/>
            <person name="Chovatia M."/>
            <person name="Clum A."/>
            <person name="Daum C."/>
            <person name="Haridas S."/>
            <person name="He G."/>
            <person name="LaButti K."/>
            <person name="Lipzen A."/>
            <person name="Riley R."/>
            <person name="Salamov A."/>
            <person name="Simmons B.A."/>
            <person name="Magnuson J.K."/>
            <person name="Henrissat B."/>
            <person name="Mortensen U.H."/>
            <person name="Larsen T.O."/>
            <person name="Devries R.P."/>
            <person name="Grigoriev I.V."/>
            <person name="Machida M."/>
            <person name="Baker S.E."/>
            <person name="Andersen M.R."/>
            <person name="Cantor M.N."/>
            <person name="Hua S.X."/>
        </authorList>
    </citation>
    <scope>NUCLEOTIDE SEQUENCE [LARGE SCALE GENOMIC DNA]</scope>
    <source>
        <strain evidence="2 3">CBS 117616</strain>
    </source>
</reference>
<evidence type="ECO:0000313" key="2">
    <source>
        <dbReference type="EMBL" id="KAE8420965.1"/>
    </source>
</evidence>
<evidence type="ECO:0008006" key="4">
    <source>
        <dbReference type="Google" id="ProtNLM"/>
    </source>
</evidence>
<proteinExistence type="predicted"/>
<evidence type="ECO:0000313" key="3">
    <source>
        <dbReference type="Proteomes" id="UP000325395"/>
    </source>
</evidence>
<feature type="signal peptide" evidence="1">
    <location>
        <begin position="1"/>
        <end position="19"/>
    </location>
</feature>
<feature type="chain" id="PRO_5046817536" description="Apple domain-containing protein" evidence="1">
    <location>
        <begin position="20"/>
        <end position="222"/>
    </location>
</feature>
<keyword evidence="1" id="KW-0732">Signal</keyword>
<protein>
    <recommendedName>
        <fullName evidence="4">Apple domain-containing protein</fullName>
    </recommendedName>
</protein>
<dbReference type="Proteomes" id="UP000325395">
    <property type="component" value="Unassembled WGS sequence"/>
</dbReference>
<keyword evidence="3" id="KW-1185">Reference proteome</keyword>
<evidence type="ECO:0000256" key="1">
    <source>
        <dbReference type="SAM" id="SignalP"/>
    </source>
</evidence>
<accession>A0ABQ6WVC0</accession>
<name>A0ABQ6WVC0_9EURO</name>
<gene>
    <name evidence="2" type="ORF">BDV36DRAFT_305533</name>
</gene>
<organism evidence="2 3">
    <name type="scientific">Aspergillus pseudocaelatus</name>
    <dbReference type="NCBI Taxonomy" id="1825620"/>
    <lineage>
        <taxon>Eukaryota</taxon>
        <taxon>Fungi</taxon>
        <taxon>Dikarya</taxon>
        <taxon>Ascomycota</taxon>
        <taxon>Pezizomycotina</taxon>
        <taxon>Eurotiomycetes</taxon>
        <taxon>Eurotiomycetidae</taxon>
        <taxon>Eurotiales</taxon>
        <taxon>Aspergillaceae</taxon>
        <taxon>Aspergillus</taxon>
        <taxon>Aspergillus subgen. Circumdati</taxon>
    </lineage>
</organism>
<sequence>MTTRLGLVLLGFLFTPIWSQQAPTCLSPTSYGGPSNKAACCPGTGRQEESVDGVIYEYVCNHYAIATNVVYYEVLNAYQCAKKCSEEAGLCHAASWKAKASSPQGGVCFLAMGGFVEKPDRNGEWLLLIRTDRTAPVAGDQSTPHPLPDCQDEVDEAWAECQTVADEDCEMMTTSMQQQLDEKDADLVNCGRGMNPSIYISRSRKPYRAWCRRGKFHTIGFP</sequence>
<dbReference type="EMBL" id="ML735704">
    <property type="protein sequence ID" value="KAE8420965.1"/>
    <property type="molecule type" value="Genomic_DNA"/>
</dbReference>